<accession>A0A218WI75</accession>
<evidence type="ECO:0000313" key="2">
    <source>
        <dbReference type="Proteomes" id="UP000197138"/>
    </source>
</evidence>
<dbReference type="Proteomes" id="UP000197138">
    <property type="component" value="Unassembled WGS sequence"/>
</dbReference>
<dbReference type="EMBL" id="MTKT01004293">
    <property type="protein sequence ID" value="OWM72376.1"/>
    <property type="molecule type" value="Genomic_DNA"/>
</dbReference>
<protein>
    <submittedName>
        <fullName evidence="1">Uncharacterized protein</fullName>
    </submittedName>
</protein>
<reference evidence="2" key="1">
    <citation type="journal article" date="2017" name="Plant J.">
        <title>The pomegranate (Punica granatum L.) genome and the genomics of punicalagin biosynthesis.</title>
        <authorList>
            <person name="Qin G."/>
            <person name="Xu C."/>
            <person name="Ming R."/>
            <person name="Tang H."/>
            <person name="Guyot R."/>
            <person name="Kramer E.M."/>
            <person name="Hu Y."/>
            <person name="Yi X."/>
            <person name="Qi Y."/>
            <person name="Xu X."/>
            <person name="Gao Z."/>
            <person name="Pan H."/>
            <person name="Jian J."/>
            <person name="Tian Y."/>
            <person name="Yue Z."/>
            <person name="Xu Y."/>
        </authorList>
    </citation>
    <scope>NUCLEOTIDE SEQUENCE [LARGE SCALE GENOMIC DNA]</scope>
    <source>
        <strain evidence="2">cv. Dabenzi</strain>
    </source>
</reference>
<dbReference type="PANTHER" id="PTHR33511">
    <property type="entry name" value="OS06G0632400 PROTEIN"/>
    <property type="match status" value="1"/>
</dbReference>
<gene>
    <name evidence="1" type="ORF">CDL15_Pgr018261</name>
</gene>
<name>A0A218WI75_PUNGR</name>
<comment type="caution">
    <text evidence="1">The sequence shown here is derived from an EMBL/GenBank/DDBJ whole genome shotgun (WGS) entry which is preliminary data.</text>
</comment>
<evidence type="ECO:0000313" key="1">
    <source>
        <dbReference type="EMBL" id="OWM72376.1"/>
    </source>
</evidence>
<proteinExistence type="predicted"/>
<organism evidence="1 2">
    <name type="scientific">Punica granatum</name>
    <name type="common">Pomegranate</name>
    <dbReference type="NCBI Taxonomy" id="22663"/>
    <lineage>
        <taxon>Eukaryota</taxon>
        <taxon>Viridiplantae</taxon>
        <taxon>Streptophyta</taxon>
        <taxon>Embryophyta</taxon>
        <taxon>Tracheophyta</taxon>
        <taxon>Spermatophyta</taxon>
        <taxon>Magnoliopsida</taxon>
        <taxon>eudicotyledons</taxon>
        <taxon>Gunneridae</taxon>
        <taxon>Pentapetalae</taxon>
        <taxon>rosids</taxon>
        <taxon>malvids</taxon>
        <taxon>Myrtales</taxon>
        <taxon>Lythraceae</taxon>
        <taxon>Punica</taxon>
    </lineage>
</organism>
<dbReference type="AlphaFoldDB" id="A0A218WI75"/>
<sequence length="95" mass="10754">MGGNSRVNKKSSSSAPTTSLSLFSFFKSSRRSSHFRDDLRIAEDAKSPRKVWPSEDDKRGYVAKPGIDRIATAVIAKRHENWICESKHQAIKFDE</sequence>